<comment type="similarity">
    <text evidence="1">Belongs to the short-chain dehydrogenases/reductases (SDR) family.</text>
</comment>
<dbReference type="GO" id="GO:0070402">
    <property type="term" value="F:NADPH binding"/>
    <property type="evidence" value="ECO:0007669"/>
    <property type="project" value="TreeGrafter"/>
</dbReference>
<dbReference type="InterPro" id="IPR036291">
    <property type="entry name" value="NAD(P)-bd_dom_sf"/>
</dbReference>
<evidence type="ECO:0000256" key="3">
    <source>
        <dbReference type="ARBA" id="ARBA00022857"/>
    </source>
</evidence>
<keyword evidence="3" id="KW-0521">NADP</keyword>
<dbReference type="GO" id="GO:0006729">
    <property type="term" value="P:tetrahydrobiopterin biosynthetic process"/>
    <property type="evidence" value="ECO:0007669"/>
    <property type="project" value="UniProtKB-KW"/>
</dbReference>
<dbReference type="GO" id="GO:0004155">
    <property type="term" value="F:6,7-dihydropteridine reductase activity"/>
    <property type="evidence" value="ECO:0007669"/>
    <property type="project" value="UniProtKB-EC"/>
</dbReference>
<dbReference type="Gene3D" id="3.40.50.720">
    <property type="entry name" value="NAD(P)-binding Rossmann-like Domain"/>
    <property type="match status" value="1"/>
</dbReference>
<comment type="catalytic activity">
    <reaction evidence="12">
        <text>5,6,7,8-tetrahydropteridine + NAD(+) = 6,7-dihydropteridine + NADH + H(+)</text>
        <dbReference type="Rhea" id="RHEA:17869"/>
        <dbReference type="ChEBI" id="CHEBI:15378"/>
        <dbReference type="ChEBI" id="CHEBI:28889"/>
        <dbReference type="ChEBI" id="CHEBI:30156"/>
        <dbReference type="ChEBI" id="CHEBI:57540"/>
        <dbReference type="ChEBI" id="CHEBI:57945"/>
        <dbReference type="EC" id="1.5.1.34"/>
    </reaction>
    <physiologicalReaction direction="right-to-left" evidence="12">
        <dbReference type="Rhea" id="RHEA:17871"/>
    </physiologicalReaction>
</comment>
<dbReference type="FunFam" id="3.40.50.720:FF:000157">
    <property type="entry name" value="Quinoid dihydropteridine reductase"/>
    <property type="match status" value="1"/>
</dbReference>
<comment type="subunit">
    <text evidence="2">Homodimer.</text>
</comment>
<evidence type="ECO:0000256" key="6">
    <source>
        <dbReference type="ARBA" id="ARBA00037099"/>
    </source>
</evidence>
<evidence type="ECO:0000256" key="9">
    <source>
        <dbReference type="ARBA" id="ARBA00041348"/>
    </source>
</evidence>
<dbReference type="PRINTS" id="PR00081">
    <property type="entry name" value="GDHRDH"/>
</dbReference>
<protein>
    <recommendedName>
        <fullName evidence="8">Dihydropteridine reductase</fullName>
        <ecNumber evidence="7">1.5.1.34</ecNumber>
    </recommendedName>
    <alternativeName>
        <fullName evidence="10">HDHPR</fullName>
    </alternativeName>
    <alternativeName>
        <fullName evidence="9">Quinoid dihydropteridine reductase</fullName>
    </alternativeName>
</protein>
<dbReference type="GO" id="GO:0070404">
    <property type="term" value="F:NADH binding"/>
    <property type="evidence" value="ECO:0007669"/>
    <property type="project" value="TreeGrafter"/>
</dbReference>
<reference evidence="13" key="1">
    <citation type="submission" date="2017-11" db="EMBL/GenBank/DDBJ databases">
        <title>The sensing device of the deep-sea amphipod.</title>
        <authorList>
            <person name="Kobayashi H."/>
            <person name="Nagahama T."/>
            <person name="Arai W."/>
            <person name="Sasagawa Y."/>
            <person name="Umeda M."/>
            <person name="Hayashi T."/>
            <person name="Nikaido I."/>
            <person name="Watanabe H."/>
            <person name="Oguri K."/>
            <person name="Kitazato H."/>
            <person name="Fujioka K."/>
            <person name="Kido Y."/>
            <person name="Takami H."/>
        </authorList>
    </citation>
    <scope>NUCLEOTIDE SEQUENCE</scope>
    <source>
        <tissue evidence="13">Whole body</tissue>
    </source>
</reference>
<organism evidence="13">
    <name type="scientific">Hirondellea gigas</name>
    <dbReference type="NCBI Taxonomy" id="1518452"/>
    <lineage>
        <taxon>Eukaryota</taxon>
        <taxon>Metazoa</taxon>
        <taxon>Ecdysozoa</taxon>
        <taxon>Arthropoda</taxon>
        <taxon>Crustacea</taxon>
        <taxon>Multicrustacea</taxon>
        <taxon>Malacostraca</taxon>
        <taxon>Eumalacostraca</taxon>
        <taxon>Peracarida</taxon>
        <taxon>Amphipoda</taxon>
        <taxon>Amphilochidea</taxon>
        <taxon>Lysianassida</taxon>
        <taxon>Lysianassidira</taxon>
        <taxon>Lysianassoidea</taxon>
        <taxon>Lysianassidae</taxon>
        <taxon>Hirondellea</taxon>
    </lineage>
</organism>
<dbReference type="PANTHER" id="PTHR15104:SF0">
    <property type="entry name" value="DIHYDROPTERIDINE REDUCTASE"/>
    <property type="match status" value="1"/>
</dbReference>
<evidence type="ECO:0000256" key="5">
    <source>
        <dbReference type="ARBA" id="ARBA00023007"/>
    </source>
</evidence>
<accession>A0A6A7GBS9</accession>
<evidence type="ECO:0000256" key="2">
    <source>
        <dbReference type="ARBA" id="ARBA00011738"/>
    </source>
</evidence>
<dbReference type="GO" id="GO:0005737">
    <property type="term" value="C:cytoplasm"/>
    <property type="evidence" value="ECO:0007669"/>
    <property type="project" value="TreeGrafter"/>
</dbReference>
<dbReference type="AlphaFoldDB" id="A0A6A7GBS9"/>
<evidence type="ECO:0000313" key="13">
    <source>
        <dbReference type="EMBL" id="LAC28747.1"/>
    </source>
</evidence>
<comment type="catalytic activity">
    <reaction evidence="11">
        <text>5,6,7,8-tetrahydropteridine + NADP(+) = 6,7-dihydropteridine + NADPH + H(+)</text>
        <dbReference type="Rhea" id="RHEA:17865"/>
        <dbReference type="ChEBI" id="CHEBI:15378"/>
        <dbReference type="ChEBI" id="CHEBI:28889"/>
        <dbReference type="ChEBI" id="CHEBI:30156"/>
        <dbReference type="ChEBI" id="CHEBI:57783"/>
        <dbReference type="ChEBI" id="CHEBI:58349"/>
        <dbReference type="EC" id="1.5.1.34"/>
    </reaction>
    <physiologicalReaction direction="right-to-left" evidence="11">
        <dbReference type="Rhea" id="RHEA:17867"/>
    </physiologicalReaction>
</comment>
<keyword evidence="4" id="KW-0560">Oxidoreductase</keyword>
<dbReference type="PANTHER" id="PTHR15104">
    <property type="entry name" value="DIHYDROPTERIDINE REDUCTASE"/>
    <property type="match status" value="1"/>
</dbReference>
<dbReference type="GO" id="GO:0006559">
    <property type="term" value="P:L-phenylalanine catabolic process"/>
    <property type="evidence" value="ECO:0007669"/>
    <property type="project" value="TreeGrafter"/>
</dbReference>
<evidence type="ECO:0000256" key="1">
    <source>
        <dbReference type="ARBA" id="ARBA00006484"/>
    </source>
</evidence>
<evidence type="ECO:0000256" key="11">
    <source>
        <dbReference type="ARBA" id="ARBA00047429"/>
    </source>
</evidence>
<dbReference type="Pfam" id="PF00106">
    <property type="entry name" value="adh_short"/>
    <property type="match status" value="1"/>
</dbReference>
<evidence type="ECO:0000256" key="12">
    <source>
        <dbReference type="ARBA" id="ARBA00047536"/>
    </source>
</evidence>
<dbReference type="EC" id="1.5.1.34" evidence="7"/>
<keyword evidence="5" id="KW-0783">Tetrahydrobiopterin biosynthesis</keyword>
<dbReference type="InterPro" id="IPR002347">
    <property type="entry name" value="SDR_fam"/>
</dbReference>
<evidence type="ECO:0000256" key="8">
    <source>
        <dbReference type="ARBA" id="ARBA00039520"/>
    </source>
</evidence>
<evidence type="ECO:0000256" key="10">
    <source>
        <dbReference type="ARBA" id="ARBA00042518"/>
    </source>
</evidence>
<dbReference type="EMBL" id="IACT01009639">
    <property type="protein sequence ID" value="LAC28747.1"/>
    <property type="molecule type" value="mRNA"/>
</dbReference>
<evidence type="ECO:0000256" key="7">
    <source>
        <dbReference type="ARBA" id="ARBA00039153"/>
    </source>
</evidence>
<comment type="function">
    <text evidence="6">Catalyzes the conversion of quinonoid dihydrobiopterin into tetrahydrobiopterin.</text>
</comment>
<evidence type="ECO:0000256" key="4">
    <source>
        <dbReference type="ARBA" id="ARBA00023002"/>
    </source>
</evidence>
<proteinExistence type="evidence at transcript level"/>
<sequence length="242" mass="26333">MASRVAQRILVYGGDGALGRAVIHRFRVAKWQTYCVDYRPNAFAHYNFTIEDRIAGQDWNPNSGAINDFLESQPKLDCVVNVAGGWTPGSISDAEIFQQCESMWKQNMTSSIAASSLAANYLRESGLLILTGAEAALGPTPDMIAYGLVKSAVHHMTKSLASPNGGLPKDSAVASLLPVMIDTPSNRKAAGESGPVDYSTWTPTADIANQIFSWTEKDRQPVNGGFYVFKTKNHKTTIHLHD</sequence>
<name>A0A6A7GBS9_9CRUS</name>
<dbReference type="SUPFAM" id="SSF51735">
    <property type="entry name" value="NAD(P)-binding Rossmann-fold domains"/>
    <property type="match status" value="1"/>
</dbReference>